<keyword evidence="2" id="KW-0964">Secreted</keyword>
<accession>R4FPQ1</accession>
<proteinExistence type="evidence at transcript level"/>
<dbReference type="HOGENOM" id="CLU_122678_0_0_1"/>
<dbReference type="Pfam" id="PF03973">
    <property type="entry name" value="Triabin"/>
    <property type="match status" value="1"/>
</dbReference>
<protein>
    <submittedName>
        <fullName evidence="6">Putative triabin-like lipocalin</fullName>
    </submittedName>
</protein>
<evidence type="ECO:0000313" key="6">
    <source>
        <dbReference type="EMBL" id="JAA76746.1"/>
    </source>
</evidence>
<dbReference type="SUPFAM" id="SSF50814">
    <property type="entry name" value="Lipocalins"/>
    <property type="match status" value="1"/>
</dbReference>
<evidence type="ECO:0000256" key="3">
    <source>
        <dbReference type="ARBA" id="ARBA00022729"/>
    </source>
</evidence>
<dbReference type="AlphaFoldDB" id="R4FPQ1"/>
<dbReference type="EMBL" id="GAHY01000764">
    <property type="protein sequence ID" value="JAA76746.1"/>
    <property type="molecule type" value="mRNA"/>
</dbReference>
<reference evidence="6" key="1">
    <citation type="submission" date="2013-04" db="EMBL/GenBank/DDBJ databases">
        <title>An insight into the transcriptome of the digestive tract of the blood sucking bug, Rhodnius prolixus.</title>
        <authorList>
            <person name="Ribeiro J.M.C."/>
            <person name="Genta F.A."/>
            <person name="Sorgine M.H.F."/>
            <person name="Paiva-Silva G.O."/>
            <person name="Majerowicz D."/>
            <person name="Medeiros M."/>
            <person name="Koerich L."/>
            <person name="Terra W.R."/>
            <person name="Ferreira C."/>
            <person name="Pimentel A.C."/>
            <person name="Bisch P.M."/>
            <person name="Diniz M.M.P."/>
            <person name="Nascimento R."/>
            <person name="Salmon D."/>
            <person name="Silber A.M."/>
            <person name="Alves M."/>
            <person name="Oliveira M.F."/>
            <person name="Gondim K.C."/>
            <person name="Silva Neto M.A.C."/>
            <person name="Atella G.C."/>
            <person name="Araujo H."/>
            <person name="Dias F.S."/>
            <person name="Polycarpo C.R."/>
            <person name="Fampa P."/>
            <person name="Melo A.C."/>
            <person name="Tanaka A.S."/>
            <person name="Balczun C."/>
            <person name="Oliveira J.H.M."/>
            <person name="Goncalves R."/>
            <person name="Lazoski C."/>
            <person name="Pereira M.A."/>
            <person name="Rivera-Pomar R."/>
            <person name="Diambra L."/>
            <person name="Schaub G.A."/>
            <person name="Garcia E.S."/>
            <person name="Azambuja P."/>
            <person name="Braz G.R.C."/>
            <person name="Oliveira P.L."/>
        </authorList>
    </citation>
    <scope>NUCLEOTIDE SEQUENCE</scope>
</reference>
<keyword evidence="3 5" id="KW-0732">Signal</keyword>
<dbReference type="CDD" id="cd19423">
    <property type="entry name" value="lipocalin_LTBP1-like"/>
    <property type="match status" value="1"/>
</dbReference>
<organism evidence="6">
    <name type="scientific">Rhodnius prolixus</name>
    <name type="common">Triatomid bug</name>
    <dbReference type="NCBI Taxonomy" id="13249"/>
    <lineage>
        <taxon>Eukaryota</taxon>
        <taxon>Metazoa</taxon>
        <taxon>Ecdysozoa</taxon>
        <taxon>Arthropoda</taxon>
        <taxon>Hexapoda</taxon>
        <taxon>Insecta</taxon>
        <taxon>Pterygota</taxon>
        <taxon>Neoptera</taxon>
        <taxon>Paraneoptera</taxon>
        <taxon>Hemiptera</taxon>
        <taxon>Heteroptera</taxon>
        <taxon>Panheteroptera</taxon>
        <taxon>Cimicomorpha</taxon>
        <taxon>Reduviidae</taxon>
        <taxon>Triatominae</taxon>
        <taxon>Rhodnius</taxon>
    </lineage>
</organism>
<feature type="signal peptide" evidence="5">
    <location>
        <begin position="1"/>
        <end position="21"/>
    </location>
</feature>
<dbReference type="GO" id="GO:0030682">
    <property type="term" value="P:symbiont-mediated perturbation of host defenses"/>
    <property type="evidence" value="ECO:0007669"/>
    <property type="project" value="InterPro"/>
</dbReference>
<name>R4FPQ1_RHOPR</name>
<evidence type="ECO:0000256" key="5">
    <source>
        <dbReference type="SAM" id="SignalP"/>
    </source>
</evidence>
<evidence type="ECO:0000256" key="4">
    <source>
        <dbReference type="ARBA" id="ARBA00034121"/>
    </source>
</evidence>
<dbReference type="InterPro" id="IPR005657">
    <property type="entry name" value="Triabi/Procalin"/>
</dbReference>
<evidence type="ECO:0000256" key="2">
    <source>
        <dbReference type="ARBA" id="ARBA00022525"/>
    </source>
</evidence>
<dbReference type="InterPro" id="IPR012674">
    <property type="entry name" value="Calycin"/>
</dbReference>
<dbReference type="VEuPathDB" id="VectorBase:RPRC000147"/>
<feature type="chain" id="PRO_5004372141" evidence="5">
    <location>
        <begin position="22"/>
        <end position="183"/>
    </location>
</feature>
<sequence length="183" mass="20582">MKTIVALIFLGILTLAHLSSSKKCEAMKNIDSQRFFSGTWFVTHAKNGSSTILCREITLTKKGDTVESDTKGKFKQGKTRTEYTVHCTGKENKGKVPFKCTREEGGRSIKQNNEYDEEFTVMATDYTNYAVVCTKKAKQGNEENVLIINKRKDAEFPSAASDLLKKLDLKSETLKARKSFDCE</sequence>
<comment type="similarity">
    <text evidence="4">Belongs to the calycin superfamily. Triabin family.</text>
</comment>
<dbReference type="GO" id="GO:0005576">
    <property type="term" value="C:extracellular region"/>
    <property type="evidence" value="ECO:0007669"/>
    <property type="project" value="UniProtKB-SubCell"/>
</dbReference>
<evidence type="ECO:0000256" key="1">
    <source>
        <dbReference type="ARBA" id="ARBA00004613"/>
    </source>
</evidence>
<comment type="subcellular location">
    <subcellularLocation>
        <location evidence="1">Secreted</location>
    </subcellularLocation>
</comment>
<dbReference type="Gene3D" id="2.40.128.20">
    <property type="match status" value="1"/>
</dbReference>